<sequence length="533" mass="60051">MMPGLAPMAATFALHQGPFSSQQGAFQPKRPGRWGKMHVCIAWQIHHHKLRVKKMEVDTHAIDFSFKTDLLTRPPGSDLIQAIRCQRDLIQSSSPLSYPAHSHCSPAPESYSKSLSFGGLGTASITAYRGPVNPALSEGNCLWKVTCFYFVLLKTDYPMIYHKEMVNPLGQRGTPEWWGGQKTPQSTQHQTHHSTQPEKPGRDSTRDRQDRDTVERGGQQLHLPREKMDDKQHTVQKHQGHNAAEYTHSPARDKPAPQTTTEEPPQRSTDIRGWDPCEKKHDLEADNYMKAKKMKKWEREDDQAELKEGLVPQEPRKKPLGTSTTHTLSSLSVQHRVPRLYPVNSTCNLAQVGTFITGLIPYPGAEGFPDPALSWNPPRDPLWDVHRAMDLPFSSQRELVIRATPLHGLVGAGLLEGVDSSYRQPHRCFPPCPPPQTLKQQENVYLMEKEHLRMLREDYYHHRLCLATMGSHLPLLSNLTPTYPRSNISRAGFAQSHRSSLLNPTSLPGSLRTLPPPVGFSLPLPPTLVQKNI</sequence>
<protein>
    <recommendedName>
        <fullName evidence="5">Fibrosin-like 1</fullName>
    </recommendedName>
</protein>
<reference evidence="3" key="4">
    <citation type="submission" date="2025-09" db="UniProtKB">
        <authorList>
            <consortium name="Ensembl"/>
        </authorList>
    </citation>
    <scope>IDENTIFICATION</scope>
</reference>
<evidence type="ECO:0000256" key="1">
    <source>
        <dbReference type="ARBA" id="ARBA00022553"/>
    </source>
</evidence>
<dbReference type="OMA" id="NIAFFHY"/>
<name>A0A3P8YUK6_ESOLU</name>
<dbReference type="PANTHER" id="PTHR14429:SF22">
    <property type="entry name" value="AGAP013055-PA"/>
    <property type="match status" value="1"/>
</dbReference>
<accession>A0A3P8YUK6</accession>
<evidence type="ECO:0000313" key="4">
    <source>
        <dbReference type="Proteomes" id="UP000265140"/>
    </source>
</evidence>
<evidence type="ECO:0000313" key="3">
    <source>
        <dbReference type="Ensembl" id="ENSELUP00000020246.3"/>
    </source>
</evidence>
<evidence type="ECO:0008006" key="5">
    <source>
        <dbReference type="Google" id="ProtNLM"/>
    </source>
</evidence>
<dbReference type="PANTHER" id="PTHR14429">
    <property type="entry name" value="FIBROSIN FAMILY MEMBER"/>
    <property type="match status" value="1"/>
</dbReference>
<dbReference type="AlphaFoldDB" id="A0A3P8YUK6"/>
<feature type="region of interest" description="Disordered" evidence="2">
    <location>
        <begin position="294"/>
        <end position="329"/>
    </location>
</feature>
<feature type="compositionally biased region" description="Basic and acidic residues" evidence="2">
    <location>
        <begin position="195"/>
        <end position="215"/>
    </location>
</feature>
<feature type="compositionally biased region" description="Basic and acidic residues" evidence="2">
    <location>
        <begin position="223"/>
        <end position="233"/>
    </location>
</feature>
<organism evidence="3 4">
    <name type="scientific">Esox lucius</name>
    <name type="common">Northern pike</name>
    <dbReference type="NCBI Taxonomy" id="8010"/>
    <lineage>
        <taxon>Eukaryota</taxon>
        <taxon>Metazoa</taxon>
        <taxon>Chordata</taxon>
        <taxon>Craniata</taxon>
        <taxon>Vertebrata</taxon>
        <taxon>Euteleostomi</taxon>
        <taxon>Actinopterygii</taxon>
        <taxon>Neopterygii</taxon>
        <taxon>Teleostei</taxon>
        <taxon>Protacanthopterygii</taxon>
        <taxon>Esociformes</taxon>
        <taxon>Esocidae</taxon>
        <taxon>Esox</taxon>
    </lineage>
</organism>
<reference evidence="4" key="1">
    <citation type="journal article" date="2014" name="PLoS ONE">
        <title>The genome and linkage map of the northern pike (Esox lucius): conserved synteny revealed between the salmonid sister group and the Neoteleostei.</title>
        <authorList>
            <person name="Rondeau E.B."/>
            <person name="Minkley D.R."/>
            <person name="Leong J.S."/>
            <person name="Messmer A.M."/>
            <person name="Jantzen J.R."/>
            <person name="von Schalburg K.R."/>
            <person name="Lemon C."/>
            <person name="Bird N.H."/>
            <person name="Koop B.F."/>
        </authorList>
    </citation>
    <scope>NUCLEOTIDE SEQUENCE</scope>
</reference>
<feature type="compositionally biased region" description="Basic and acidic residues" evidence="2">
    <location>
        <begin position="269"/>
        <end position="280"/>
    </location>
</feature>
<dbReference type="Bgee" id="ENSELUG00000019466">
    <property type="expression patterns" value="Expressed in camera-type eye and 4 other cell types or tissues"/>
</dbReference>
<dbReference type="InParanoid" id="A0A3P8YUK6"/>
<keyword evidence="1" id="KW-0597">Phosphoprotein</keyword>
<proteinExistence type="predicted"/>
<reference evidence="3" key="2">
    <citation type="submission" date="2020-02" db="EMBL/GenBank/DDBJ databases">
        <title>Esox lucius (northern pike) genome, fEsoLuc1, primary haplotype.</title>
        <authorList>
            <person name="Myers G."/>
            <person name="Karagic N."/>
            <person name="Meyer A."/>
            <person name="Pippel M."/>
            <person name="Reichard M."/>
            <person name="Winkler S."/>
            <person name="Tracey A."/>
            <person name="Sims Y."/>
            <person name="Howe K."/>
            <person name="Rhie A."/>
            <person name="Formenti G."/>
            <person name="Durbin R."/>
            <person name="Fedrigo O."/>
            <person name="Jarvis E.D."/>
        </authorList>
    </citation>
    <scope>NUCLEOTIDE SEQUENCE [LARGE SCALE GENOMIC DNA]</scope>
</reference>
<dbReference type="Pfam" id="PF15336">
    <property type="entry name" value="Auts2"/>
    <property type="match status" value="1"/>
</dbReference>
<dbReference type="Proteomes" id="UP000265140">
    <property type="component" value="Chromosome 1"/>
</dbReference>
<reference evidence="3" key="3">
    <citation type="submission" date="2025-08" db="UniProtKB">
        <authorList>
            <consortium name="Ensembl"/>
        </authorList>
    </citation>
    <scope>IDENTIFICATION</scope>
</reference>
<evidence type="ECO:0000256" key="2">
    <source>
        <dbReference type="SAM" id="MobiDB-lite"/>
    </source>
</evidence>
<feature type="region of interest" description="Disordered" evidence="2">
    <location>
        <begin position="170"/>
        <end position="280"/>
    </location>
</feature>
<keyword evidence="4" id="KW-1185">Reference proteome</keyword>
<dbReference type="InterPro" id="IPR023246">
    <property type="entry name" value="AUTS2"/>
</dbReference>
<dbReference type="Ensembl" id="ENSELUT00000030612.3">
    <property type="protein sequence ID" value="ENSELUP00000020246.3"/>
    <property type="gene ID" value="ENSELUG00000019466.3"/>
</dbReference>